<dbReference type="CDD" id="cd04056">
    <property type="entry name" value="Peptidases_S53"/>
    <property type="match status" value="1"/>
</dbReference>
<evidence type="ECO:0000256" key="5">
    <source>
        <dbReference type="ARBA" id="ARBA00022825"/>
    </source>
</evidence>
<organism evidence="10 11">
    <name type="scientific">Arthrobacter humicola</name>
    <dbReference type="NCBI Taxonomy" id="409291"/>
    <lineage>
        <taxon>Bacteria</taxon>
        <taxon>Bacillati</taxon>
        <taxon>Actinomycetota</taxon>
        <taxon>Actinomycetes</taxon>
        <taxon>Micrococcales</taxon>
        <taxon>Micrococcaceae</taxon>
        <taxon>Arthrobacter</taxon>
    </lineage>
</organism>
<dbReference type="InterPro" id="IPR050819">
    <property type="entry name" value="Tripeptidyl-peptidase_I"/>
</dbReference>
<evidence type="ECO:0000313" key="11">
    <source>
        <dbReference type="Proteomes" id="UP001500102"/>
    </source>
</evidence>
<reference evidence="11" key="1">
    <citation type="journal article" date="2019" name="Int. J. Syst. Evol. Microbiol.">
        <title>The Global Catalogue of Microorganisms (GCM) 10K type strain sequencing project: providing services to taxonomists for standard genome sequencing and annotation.</title>
        <authorList>
            <consortium name="The Broad Institute Genomics Platform"/>
            <consortium name="The Broad Institute Genome Sequencing Center for Infectious Disease"/>
            <person name="Wu L."/>
            <person name="Ma J."/>
        </authorList>
    </citation>
    <scope>NUCLEOTIDE SEQUENCE [LARGE SCALE GENOMIC DNA]</scope>
    <source>
        <strain evidence="11">JCM 15921</strain>
    </source>
</reference>
<sequence length="658" mass="67115">MKKVSTSHSRRATRLLALGTSLAFAVGLTATAAVAAPPTPPPSNNYPGSVPPWAGSRAKTGIPLSNTTVEGEIYLNLPDAGAAKAFATAVSTPGNPQYQQYLSPPDWIAKYGPAKTDVAALVDYLKGQGMVVTSVPASGLYVVFRGTVAQINAAFSTTEQTYAFQGQSLIGPSTAPSLPANLAAKVQAISIDQGRLLTRPSLATAGSSDQAQTSGKPVGPAPVDAPCSNYWEQNKVTVPAAYGATSFGTAICGYIPAQLQGAYGVTSPSTAGAGQTVAIIDAYASPSIESDANTYSQKNGLPAFKTGQYQQIVPDSRLFMDQALCGQPSGWQGEQTLDVEAVHGLAAAANILYVGGNNCGAGIDVAMSTILDQKLSTIVSNSYGYVGEAVSPNALMGMQNIHLQAAGEGVGLYFSSGDNGDEKASLGYASPDFPASSPFVTAVGGTSLAVGKNNDYLFETGWGTTRNRIVANPDGSLGYAGDLPGVFRFGAGGGTSAVFDQPDYQKGTVPAALANGYRVSPDVASLADPYTGYQVGISPITNDHSLNTGSYETTGYGGTSLACPLTAAQMAIAQSATDKTVGFANPAIYAAAKTAASGARDVMPQINPQAMVFSSPVSGNSYLVGTDKDTSLSTSPGYDDVTGVGSMTVPFATSIAGQ</sequence>
<dbReference type="PANTHER" id="PTHR14218">
    <property type="entry name" value="PROTEASE S8 TRIPEPTIDYL PEPTIDASE I CLN2"/>
    <property type="match status" value="1"/>
</dbReference>
<dbReference type="SUPFAM" id="SSF54897">
    <property type="entry name" value="Protease propeptides/inhibitors"/>
    <property type="match status" value="1"/>
</dbReference>
<evidence type="ECO:0000256" key="7">
    <source>
        <dbReference type="ARBA" id="ARBA00023145"/>
    </source>
</evidence>
<evidence type="ECO:0000259" key="9">
    <source>
        <dbReference type="PROSITE" id="PS51695"/>
    </source>
</evidence>
<keyword evidence="3" id="KW-0479">Metal-binding</keyword>
<accession>A0ABP5JZD1</accession>
<dbReference type="PANTHER" id="PTHR14218:SF15">
    <property type="entry name" value="TRIPEPTIDYL-PEPTIDASE 1"/>
    <property type="match status" value="1"/>
</dbReference>
<proteinExistence type="predicted"/>
<feature type="chain" id="PRO_5045868796" evidence="8">
    <location>
        <begin position="36"/>
        <end position="658"/>
    </location>
</feature>
<evidence type="ECO:0000256" key="3">
    <source>
        <dbReference type="ARBA" id="ARBA00022723"/>
    </source>
</evidence>
<comment type="cofactor">
    <cofactor evidence="1">
        <name>Ca(2+)</name>
        <dbReference type="ChEBI" id="CHEBI:29108"/>
    </cofactor>
</comment>
<keyword evidence="4" id="KW-0378">Hydrolase</keyword>
<keyword evidence="6" id="KW-0106">Calcium</keyword>
<evidence type="ECO:0000313" key="10">
    <source>
        <dbReference type="EMBL" id="GAA2124982.1"/>
    </source>
</evidence>
<name>A0ABP5JZD1_9MICC</name>
<evidence type="ECO:0000256" key="6">
    <source>
        <dbReference type="ARBA" id="ARBA00022837"/>
    </source>
</evidence>
<dbReference type="InterPro" id="IPR036852">
    <property type="entry name" value="Peptidase_S8/S53_dom_sf"/>
</dbReference>
<dbReference type="CDD" id="cd11377">
    <property type="entry name" value="Pro-peptidase_S53"/>
    <property type="match status" value="1"/>
</dbReference>
<dbReference type="Proteomes" id="UP001500102">
    <property type="component" value="Unassembled WGS sequence"/>
</dbReference>
<protein>
    <submittedName>
        <fullName evidence="10">S53 family peptidase</fullName>
    </submittedName>
</protein>
<dbReference type="PROSITE" id="PS51695">
    <property type="entry name" value="SEDOLISIN"/>
    <property type="match status" value="1"/>
</dbReference>
<dbReference type="RefSeq" id="WP_344360835.1">
    <property type="nucleotide sequence ID" value="NZ_BAAAQB010000002.1"/>
</dbReference>
<dbReference type="SUPFAM" id="SSF52743">
    <property type="entry name" value="Subtilisin-like"/>
    <property type="match status" value="1"/>
</dbReference>
<evidence type="ECO:0000256" key="8">
    <source>
        <dbReference type="SAM" id="SignalP"/>
    </source>
</evidence>
<dbReference type="InterPro" id="IPR015366">
    <property type="entry name" value="S53_propep"/>
</dbReference>
<evidence type="ECO:0000256" key="4">
    <source>
        <dbReference type="ARBA" id="ARBA00022801"/>
    </source>
</evidence>
<keyword evidence="2" id="KW-0645">Protease</keyword>
<evidence type="ECO:0000256" key="1">
    <source>
        <dbReference type="ARBA" id="ARBA00001913"/>
    </source>
</evidence>
<dbReference type="InterPro" id="IPR023828">
    <property type="entry name" value="Peptidase_S8_Ser-AS"/>
</dbReference>
<feature type="domain" description="Peptidase S53" evidence="9">
    <location>
        <begin position="253"/>
        <end position="658"/>
    </location>
</feature>
<dbReference type="EMBL" id="BAAAQB010000002">
    <property type="protein sequence ID" value="GAA2124982.1"/>
    <property type="molecule type" value="Genomic_DNA"/>
</dbReference>
<keyword evidence="11" id="KW-1185">Reference proteome</keyword>
<gene>
    <name evidence="10" type="ORF">GCM10009825_01020</name>
</gene>
<keyword evidence="7" id="KW-0865">Zymogen</keyword>
<dbReference type="SMART" id="SM00944">
    <property type="entry name" value="Pro-kuma_activ"/>
    <property type="match status" value="1"/>
</dbReference>
<dbReference type="Pfam" id="PF09286">
    <property type="entry name" value="Pro-kuma_activ"/>
    <property type="match status" value="1"/>
</dbReference>
<dbReference type="Gene3D" id="3.40.50.200">
    <property type="entry name" value="Peptidase S8/S53 domain"/>
    <property type="match status" value="1"/>
</dbReference>
<evidence type="ECO:0000256" key="2">
    <source>
        <dbReference type="ARBA" id="ARBA00022670"/>
    </source>
</evidence>
<feature type="signal peptide" evidence="8">
    <location>
        <begin position="1"/>
        <end position="35"/>
    </location>
</feature>
<comment type="caution">
    <text evidence="10">The sequence shown here is derived from an EMBL/GenBank/DDBJ whole genome shotgun (WGS) entry which is preliminary data.</text>
</comment>
<dbReference type="PROSITE" id="PS00138">
    <property type="entry name" value="SUBTILASE_SER"/>
    <property type="match status" value="1"/>
</dbReference>
<keyword evidence="8" id="KW-0732">Signal</keyword>
<keyword evidence="5" id="KW-0720">Serine protease</keyword>
<dbReference type="InterPro" id="IPR030400">
    <property type="entry name" value="Sedolisin_dom"/>
</dbReference>